<dbReference type="OrthoDB" id="4790878at2759"/>
<gene>
    <name evidence="2" type="ORF">N0V83_001052</name>
</gene>
<comment type="caution">
    <text evidence="2">The sequence shown here is derived from an EMBL/GenBank/DDBJ whole genome shotgun (WGS) entry which is preliminary data.</text>
</comment>
<sequence>MTSTNPSIPPANGACPLLSLPGELRNAIYEFTLTQPEGLQYRPGQDDKTFQPRGKSSKADAEQLKYASRQLRQETEGLEVACNDLYFETFEQAAKFLESYPQSHHRNLRVIDIARNTVASTEEVHFSNIHAVVDVCNNQPNVVVRTHSSAFQSDEVNLIFFAIQNRLRLKDEPYWHKKVYIPAWVKVILEQPPEPGAERLRRMMGKFPENYRTFPTEKYFDEQAFRAAAREELVDSLSPVPEDDVDTILESWVDLAKEIFANGV</sequence>
<dbReference type="PANTHER" id="PTHR42085:SF1">
    <property type="entry name" value="F-BOX DOMAIN-CONTAINING PROTEIN"/>
    <property type="match status" value="1"/>
</dbReference>
<accession>A0A9W9CR10</accession>
<protein>
    <submittedName>
        <fullName evidence="2">Uncharacterized protein</fullName>
    </submittedName>
</protein>
<dbReference type="EMBL" id="JAPEUY010000002">
    <property type="protein sequence ID" value="KAJ4375775.1"/>
    <property type="molecule type" value="Genomic_DNA"/>
</dbReference>
<dbReference type="AlphaFoldDB" id="A0A9W9CR10"/>
<proteinExistence type="predicted"/>
<evidence type="ECO:0000256" key="1">
    <source>
        <dbReference type="SAM" id="MobiDB-lite"/>
    </source>
</evidence>
<dbReference type="PANTHER" id="PTHR42085">
    <property type="entry name" value="F-BOX DOMAIN-CONTAINING PROTEIN"/>
    <property type="match status" value="1"/>
</dbReference>
<organism evidence="2 3">
    <name type="scientific">Neocucurbitaria cava</name>
    <dbReference type="NCBI Taxonomy" id="798079"/>
    <lineage>
        <taxon>Eukaryota</taxon>
        <taxon>Fungi</taxon>
        <taxon>Dikarya</taxon>
        <taxon>Ascomycota</taxon>
        <taxon>Pezizomycotina</taxon>
        <taxon>Dothideomycetes</taxon>
        <taxon>Pleosporomycetidae</taxon>
        <taxon>Pleosporales</taxon>
        <taxon>Pleosporineae</taxon>
        <taxon>Cucurbitariaceae</taxon>
        <taxon>Neocucurbitaria</taxon>
    </lineage>
</organism>
<name>A0A9W9CR10_9PLEO</name>
<evidence type="ECO:0000313" key="2">
    <source>
        <dbReference type="EMBL" id="KAJ4375775.1"/>
    </source>
</evidence>
<dbReference type="InterPro" id="IPR038883">
    <property type="entry name" value="AN11006-like"/>
</dbReference>
<reference evidence="2" key="1">
    <citation type="submission" date="2022-10" db="EMBL/GenBank/DDBJ databases">
        <title>Tapping the CABI collections for fungal endophytes: first genome assemblies for Collariella, Neodidymelliopsis, Ascochyta clinopodiicola, Didymella pomorum, Didymosphaeria variabile, Neocosmospora piperis and Neocucurbitaria cava.</title>
        <authorList>
            <person name="Hill R."/>
        </authorList>
    </citation>
    <scope>NUCLEOTIDE SEQUENCE</scope>
    <source>
        <strain evidence="2">IMI 356814</strain>
    </source>
</reference>
<feature type="region of interest" description="Disordered" evidence="1">
    <location>
        <begin position="38"/>
        <end position="59"/>
    </location>
</feature>
<evidence type="ECO:0000313" key="3">
    <source>
        <dbReference type="Proteomes" id="UP001140560"/>
    </source>
</evidence>
<dbReference type="Proteomes" id="UP001140560">
    <property type="component" value="Unassembled WGS sequence"/>
</dbReference>
<keyword evidence="3" id="KW-1185">Reference proteome</keyword>